<comment type="caution">
    <text evidence="2">The sequence shown here is derived from an EMBL/GenBank/DDBJ whole genome shotgun (WGS) entry which is preliminary data.</text>
</comment>
<feature type="compositionally biased region" description="Acidic residues" evidence="1">
    <location>
        <begin position="379"/>
        <end position="400"/>
    </location>
</feature>
<proteinExistence type="predicted"/>
<dbReference type="EMBL" id="MRCU01000022">
    <property type="protein sequence ID" value="RKK06369.1"/>
    <property type="molecule type" value="Genomic_DNA"/>
</dbReference>
<feature type="region of interest" description="Disordered" evidence="1">
    <location>
        <begin position="367"/>
        <end position="419"/>
    </location>
</feature>
<evidence type="ECO:0000313" key="2">
    <source>
        <dbReference type="EMBL" id="RKK06369.1"/>
    </source>
</evidence>
<protein>
    <submittedName>
        <fullName evidence="2">Uncharacterized protein</fullName>
    </submittedName>
</protein>
<dbReference type="AlphaFoldDB" id="A0A3L6MRD8"/>
<gene>
    <name evidence="2" type="ORF">BFJ65_g18767</name>
</gene>
<sequence>MQLAPEQYSRLEELHLNFNLPEPAIICTGCGFALAVDGDRVGRHLGKEHQVPKLKRRKINSLINSLQLPNPESLPQRPDNSAPTLIYTSNVEQLVDIREIIATKRTGKHWLRDHITDNLEFQSWRLKDITRSWIVCSKPAPGKARRIRRLRPAPESIQSFADQLLAEEHKRLGLLPDAQATISDASTTPALLTNWIRRTGWDQTFEHANCDVLSSLSCLPLSSGQACYLEMHEGQELSSPAIDERKLCLIVTALDRMFDCCAETVRYTDVSVRRWLRGCFPDRPYKAPFELVSRPSSERVYRKEVKRCICFWLRLWRLPRSVGRNITGRAFLRLQHNMLEELWLDPCWARSEDEERVGDFPTWLKEQDSNIFGDTGYQESEDESGEEDADVFDLSDDGDTASDTSYSEDVSGEDVPAAS</sequence>
<organism evidence="2 3">
    <name type="scientific">Fusarium oxysporum f. sp. cepae</name>
    <dbReference type="NCBI Taxonomy" id="396571"/>
    <lineage>
        <taxon>Eukaryota</taxon>
        <taxon>Fungi</taxon>
        <taxon>Dikarya</taxon>
        <taxon>Ascomycota</taxon>
        <taxon>Pezizomycotina</taxon>
        <taxon>Sordariomycetes</taxon>
        <taxon>Hypocreomycetidae</taxon>
        <taxon>Hypocreales</taxon>
        <taxon>Nectriaceae</taxon>
        <taxon>Fusarium</taxon>
        <taxon>Fusarium oxysporum species complex</taxon>
    </lineage>
</organism>
<reference evidence="2 3" key="1">
    <citation type="journal article" date="2018" name="Sci. Rep.">
        <title>Characterisation of pathogen-specific regions and novel effector candidates in Fusarium oxysporum f. sp. cepae.</title>
        <authorList>
            <person name="Armitage A.D."/>
            <person name="Taylor A."/>
            <person name="Sobczyk M.K."/>
            <person name="Baxter L."/>
            <person name="Greenfield B.P."/>
            <person name="Bates H.J."/>
            <person name="Wilson F."/>
            <person name="Jackson A.C."/>
            <person name="Ott S."/>
            <person name="Harrison R.J."/>
            <person name="Clarkson J.P."/>
        </authorList>
    </citation>
    <scope>NUCLEOTIDE SEQUENCE [LARGE SCALE GENOMIC DNA]</scope>
    <source>
        <strain evidence="2 3">FoC_Fus2</strain>
    </source>
</reference>
<evidence type="ECO:0000256" key="1">
    <source>
        <dbReference type="SAM" id="MobiDB-lite"/>
    </source>
</evidence>
<evidence type="ECO:0000313" key="3">
    <source>
        <dbReference type="Proteomes" id="UP000270866"/>
    </source>
</evidence>
<dbReference type="Proteomes" id="UP000270866">
    <property type="component" value="Unassembled WGS sequence"/>
</dbReference>
<name>A0A3L6MRD8_FUSOX</name>
<accession>A0A3L6MRD8</accession>